<feature type="compositionally biased region" description="Low complexity" evidence="1">
    <location>
        <begin position="106"/>
        <end position="129"/>
    </location>
</feature>
<proteinExistence type="predicted"/>
<evidence type="ECO:0000313" key="4">
    <source>
        <dbReference type="EMBL" id="KAG7344589.1"/>
    </source>
</evidence>
<keyword evidence="5" id="KW-1185">Reference proteome</keyword>
<name>A0A9K3KK80_9STRA</name>
<evidence type="ECO:0000259" key="3">
    <source>
        <dbReference type="PROSITE" id="PS51352"/>
    </source>
</evidence>
<feature type="region of interest" description="Disordered" evidence="1">
    <location>
        <begin position="1"/>
        <end position="129"/>
    </location>
</feature>
<reference evidence="4" key="2">
    <citation type="submission" date="2021-04" db="EMBL/GenBank/DDBJ databases">
        <authorList>
            <person name="Podell S."/>
        </authorList>
    </citation>
    <scope>NUCLEOTIDE SEQUENCE</scope>
    <source>
        <strain evidence="4">Hildebrandi</strain>
    </source>
</reference>
<dbReference type="GO" id="GO:0016671">
    <property type="term" value="F:oxidoreductase activity, acting on a sulfur group of donors, disulfide as acceptor"/>
    <property type="evidence" value="ECO:0007669"/>
    <property type="project" value="TreeGrafter"/>
</dbReference>
<dbReference type="OrthoDB" id="2121326at2759"/>
<gene>
    <name evidence="4" type="ORF">IV203_022597</name>
</gene>
<feature type="compositionally biased region" description="Low complexity" evidence="1">
    <location>
        <begin position="35"/>
        <end position="48"/>
    </location>
</feature>
<feature type="domain" description="Thioredoxin" evidence="3">
    <location>
        <begin position="161"/>
        <end position="281"/>
    </location>
</feature>
<accession>A0A9K3KK80</accession>
<evidence type="ECO:0000256" key="2">
    <source>
        <dbReference type="SAM" id="Phobius"/>
    </source>
</evidence>
<protein>
    <submittedName>
        <fullName evidence="4">Thioredoxin domain containing protein</fullName>
    </submittedName>
</protein>
<evidence type="ECO:0000256" key="1">
    <source>
        <dbReference type="SAM" id="MobiDB-lite"/>
    </source>
</evidence>
<feature type="compositionally biased region" description="Polar residues" evidence="1">
    <location>
        <begin position="83"/>
        <end position="99"/>
    </location>
</feature>
<comment type="caution">
    <text evidence="4">The sequence shown here is derived from an EMBL/GenBank/DDBJ whole genome shotgun (WGS) entry which is preliminary data.</text>
</comment>
<feature type="region of interest" description="Disordered" evidence="1">
    <location>
        <begin position="289"/>
        <end position="315"/>
    </location>
</feature>
<dbReference type="AlphaFoldDB" id="A0A9K3KK80"/>
<dbReference type="PROSITE" id="PS51352">
    <property type="entry name" value="THIOREDOXIN_2"/>
    <property type="match status" value="1"/>
</dbReference>
<sequence length="383" mass="42566">MATSQRQRQRRSSSSLFQFQDSQESQQNNNKTDTETITTTTTTTTTTTSQPQFGDVVPLKRPVSISPPNNNNNNNNDYDNDIMLSQSQSPSFFKTPTVNENDDDYTTTSTTKASPSSSSSSFLQSSTSTTEEVNKLIQQRQRRNISVAILSVALAVVNYLWQWTHPVTPIQLLVGLQQTSTPLHEIGRNNKPTLMDFWAPWCENCKSMAPTLYQIEETYRDKVNFVMVNGDDPNNWPLIEKLGVDAIPHLALIEADGTVDTALIGPVPKEWLTRDLDVLIENANKMIKNNDRRNSNDNDIITTNNNNNSDTTKDCPKTTTAATTATATTTSSSTQQVLLLCEASDTTIDAKKPLPYQMLDVFAHKPAQERNIAGNLLGEGGRR</sequence>
<dbReference type="PANTHER" id="PTHR47353">
    <property type="entry name" value="THIOREDOXIN-LIKE PROTEIN HCF164, CHLOROPLASTIC"/>
    <property type="match status" value="1"/>
</dbReference>
<dbReference type="InterPro" id="IPR044241">
    <property type="entry name" value="TxlA/HCF164"/>
</dbReference>
<dbReference type="PANTHER" id="PTHR47353:SF1">
    <property type="entry name" value="THIOREDOXIN-LIKE PROTEIN HCF164, CHLOROPLASTIC"/>
    <property type="match status" value="1"/>
</dbReference>
<keyword evidence="2" id="KW-0472">Membrane</keyword>
<evidence type="ECO:0000313" key="5">
    <source>
        <dbReference type="Proteomes" id="UP000693970"/>
    </source>
</evidence>
<dbReference type="Pfam" id="PF00085">
    <property type="entry name" value="Thioredoxin"/>
    <property type="match status" value="1"/>
</dbReference>
<feature type="compositionally biased region" description="Low complexity" evidence="1">
    <location>
        <begin position="297"/>
        <end position="310"/>
    </location>
</feature>
<dbReference type="Proteomes" id="UP000693970">
    <property type="component" value="Unassembled WGS sequence"/>
</dbReference>
<reference evidence="4" key="1">
    <citation type="journal article" date="2021" name="Sci. Rep.">
        <title>Diploid genomic architecture of Nitzschia inconspicua, an elite biomass production diatom.</title>
        <authorList>
            <person name="Oliver A."/>
            <person name="Podell S."/>
            <person name="Pinowska A."/>
            <person name="Traller J.C."/>
            <person name="Smith S.R."/>
            <person name="McClure R."/>
            <person name="Beliaev A."/>
            <person name="Bohutskyi P."/>
            <person name="Hill E.A."/>
            <person name="Rabines A."/>
            <person name="Zheng H."/>
            <person name="Allen L.Z."/>
            <person name="Kuo A."/>
            <person name="Grigoriev I.V."/>
            <person name="Allen A.E."/>
            <person name="Hazlebeck D."/>
            <person name="Allen E.E."/>
        </authorList>
    </citation>
    <scope>NUCLEOTIDE SEQUENCE</scope>
    <source>
        <strain evidence="4">Hildebrandi</strain>
    </source>
</reference>
<organism evidence="4 5">
    <name type="scientific">Nitzschia inconspicua</name>
    <dbReference type="NCBI Taxonomy" id="303405"/>
    <lineage>
        <taxon>Eukaryota</taxon>
        <taxon>Sar</taxon>
        <taxon>Stramenopiles</taxon>
        <taxon>Ochrophyta</taxon>
        <taxon>Bacillariophyta</taxon>
        <taxon>Bacillariophyceae</taxon>
        <taxon>Bacillariophycidae</taxon>
        <taxon>Bacillariales</taxon>
        <taxon>Bacillariaceae</taxon>
        <taxon>Nitzschia</taxon>
    </lineage>
</organism>
<feature type="compositionally biased region" description="Low complexity" evidence="1">
    <location>
        <begin position="1"/>
        <end position="27"/>
    </location>
</feature>
<keyword evidence="2" id="KW-0812">Transmembrane</keyword>
<dbReference type="InterPro" id="IPR013766">
    <property type="entry name" value="Thioredoxin_domain"/>
</dbReference>
<feature type="transmembrane region" description="Helical" evidence="2">
    <location>
        <begin position="145"/>
        <end position="163"/>
    </location>
</feature>
<dbReference type="EMBL" id="JAGRRH010000023">
    <property type="protein sequence ID" value="KAG7344589.1"/>
    <property type="molecule type" value="Genomic_DNA"/>
</dbReference>
<keyword evidence="2" id="KW-1133">Transmembrane helix</keyword>